<keyword evidence="11 18" id="KW-1133">Transmembrane helix</keyword>
<keyword evidence="16" id="KW-1015">Disulfide bond</keyword>
<reference evidence="21" key="3">
    <citation type="submission" date="2015-06" db="UniProtKB">
        <authorList>
            <consortium name="EnsemblMetazoa"/>
        </authorList>
    </citation>
    <scope>IDENTIFICATION</scope>
</reference>
<dbReference type="HOGENOM" id="CLU_058440_1_0_1"/>
<organism evidence="20">
    <name type="scientific">Capitella teleta</name>
    <name type="common">Polychaete worm</name>
    <dbReference type="NCBI Taxonomy" id="283909"/>
    <lineage>
        <taxon>Eukaryota</taxon>
        <taxon>Metazoa</taxon>
        <taxon>Spiralia</taxon>
        <taxon>Lophotrochozoa</taxon>
        <taxon>Annelida</taxon>
        <taxon>Polychaeta</taxon>
        <taxon>Sedentaria</taxon>
        <taxon>Scolecida</taxon>
        <taxon>Capitellidae</taxon>
        <taxon>Capitella</taxon>
    </lineage>
</organism>
<evidence type="ECO:0000313" key="22">
    <source>
        <dbReference type="Proteomes" id="UP000014760"/>
    </source>
</evidence>
<dbReference type="EMBL" id="AMQN01003891">
    <property type="status" value="NOT_ANNOTATED_CDS"/>
    <property type="molecule type" value="Genomic_DNA"/>
</dbReference>
<keyword evidence="8 18" id="KW-0812">Transmembrane</keyword>
<dbReference type="SUPFAM" id="SSF50911">
    <property type="entry name" value="Mannose 6-phosphate receptor domain"/>
    <property type="match status" value="1"/>
</dbReference>
<evidence type="ECO:0000313" key="20">
    <source>
        <dbReference type="EMBL" id="ELU18037.1"/>
    </source>
</evidence>
<proteinExistence type="inferred from homology"/>
<evidence type="ECO:0000256" key="1">
    <source>
        <dbReference type="ARBA" id="ARBA00004304"/>
    </source>
</evidence>
<keyword evidence="9" id="KW-0732">Signal</keyword>
<keyword evidence="14" id="KW-0496">Mitochondrion</keyword>
<dbReference type="OMA" id="SVWCMIC"/>
<evidence type="ECO:0000256" key="5">
    <source>
        <dbReference type="ARBA" id="ARBA00005363"/>
    </source>
</evidence>
<feature type="domain" description="MRH" evidence="19">
    <location>
        <begin position="11"/>
        <end position="156"/>
    </location>
</feature>
<dbReference type="PROSITE" id="PS51914">
    <property type="entry name" value="MRH"/>
    <property type="match status" value="1"/>
</dbReference>
<dbReference type="OrthoDB" id="29460at2759"/>
<evidence type="ECO:0000313" key="21">
    <source>
        <dbReference type="EnsemblMetazoa" id="CapteP197678"/>
    </source>
</evidence>
<dbReference type="Proteomes" id="UP000014760">
    <property type="component" value="Unassembled WGS sequence"/>
</dbReference>
<evidence type="ECO:0000256" key="6">
    <source>
        <dbReference type="ARBA" id="ARBA00013776"/>
    </source>
</evidence>
<dbReference type="PANTHER" id="PTHR15071">
    <property type="entry name" value="MANNOSE-6-PHOSPHATE RECEPTOR FAMILY MEMBER"/>
    <property type="match status" value="1"/>
</dbReference>
<keyword evidence="17" id="KW-0968">Cytoplasmic vesicle</keyword>
<sequence>MTIAFARGAVLQCNEVQGSCACLTDQGLVDLSALDSKDPDNPTFSDIPSDDGDYKYSYNPCSAFTEGQCTDVALCQAAPHSQYPVGDQNTVVWNSVESIGMLVLSYTSMGWDSVTRISAVKLECSKGTKGELVFEGEEGKPPVYTFTLKSKYCCPGGGSGGGGGGGLSTGSILCIVFVCLLSVYVVAGVLYNMFSKGASGSELLPNADFWVSSPGLVKISIILPGNSVSQ</sequence>
<gene>
    <name evidence="20" type="ORF">CAPTEDRAFT_197678</name>
</gene>
<dbReference type="Pfam" id="PF09451">
    <property type="entry name" value="ATG27"/>
    <property type="match status" value="1"/>
</dbReference>
<evidence type="ECO:0000259" key="19">
    <source>
        <dbReference type="PROSITE" id="PS51914"/>
    </source>
</evidence>
<reference evidence="20 22" key="2">
    <citation type="journal article" date="2013" name="Nature">
        <title>Insights into bilaterian evolution from three spiralian genomes.</title>
        <authorList>
            <person name="Simakov O."/>
            <person name="Marletaz F."/>
            <person name="Cho S.J."/>
            <person name="Edsinger-Gonzales E."/>
            <person name="Havlak P."/>
            <person name="Hellsten U."/>
            <person name="Kuo D.H."/>
            <person name="Larsson T."/>
            <person name="Lv J."/>
            <person name="Arendt D."/>
            <person name="Savage R."/>
            <person name="Osoegawa K."/>
            <person name="de Jong P."/>
            <person name="Grimwood J."/>
            <person name="Chapman J.A."/>
            <person name="Shapiro H."/>
            <person name="Aerts A."/>
            <person name="Otillar R.P."/>
            <person name="Terry A.Y."/>
            <person name="Boore J.L."/>
            <person name="Grigoriev I.V."/>
            <person name="Lindberg D.R."/>
            <person name="Seaver E.C."/>
            <person name="Weisblat D.A."/>
            <person name="Putnam N.H."/>
            <person name="Rokhsar D.S."/>
        </authorList>
    </citation>
    <scope>NUCLEOTIDE SEQUENCE</scope>
    <source>
        <strain evidence="20 22">I ESC-2004</strain>
    </source>
</reference>
<dbReference type="Gene3D" id="2.70.130.10">
    <property type="entry name" value="Mannose-6-phosphate receptor binding domain"/>
    <property type="match status" value="1"/>
</dbReference>
<evidence type="ECO:0000256" key="11">
    <source>
        <dbReference type="ARBA" id="ARBA00022989"/>
    </source>
</evidence>
<dbReference type="InterPro" id="IPR009011">
    <property type="entry name" value="Man6P_isomerase_rcpt-bd_dom_sf"/>
</dbReference>
<dbReference type="AlphaFoldDB" id="R7VHI3"/>
<evidence type="ECO:0000256" key="16">
    <source>
        <dbReference type="ARBA" id="ARBA00023157"/>
    </source>
</evidence>
<protein>
    <recommendedName>
        <fullName evidence="6">Autophagy-related protein 27</fullName>
    </recommendedName>
</protein>
<dbReference type="GO" id="GO:0006914">
    <property type="term" value="P:autophagy"/>
    <property type="evidence" value="ECO:0007669"/>
    <property type="project" value="UniProtKB-KW"/>
</dbReference>
<reference evidence="22" key="1">
    <citation type="submission" date="2012-12" db="EMBL/GenBank/DDBJ databases">
        <authorList>
            <person name="Hellsten U."/>
            <person name="Grimwood J."/>
            <person name="Chapman J.A."/>
            <person name="Shapiro H."/>
            <person name="Aerts A."/>
            <person name="Otillar R.P."/>
            <person name="Terry A.Y."/>
            <person name="Boore J.L."/>
            <person name="Simakov O."/>
            <person name="Marletaz F."/>
            <person name="Cho S.-J."/>
            <person name="Edsinger-Gonzales E."/>
            <person name="Havlak P."/>
            <person name="Kuo D.-H."/>
            <person name="Larsson T."/>
            <person name="Lv J."/>
            <person name="Arendt D."/>
            <person name="Savage R."/>
            <person name="Osoegawa K."/>
            <person name="de Jong P."/>
            <person name="Lindberg D.R."/>
            <person name="Seaver E.C."/>
            <person name="Weisblat D.A."/>
            <person name="Putnam N.H."/>
            <person name="Grigoriev I.V."/>
            <person name="Rokhsar D.S."/>
        </authorList>
    </citation>
    <scope>NUCLEOTIDE SEQUENCE</scope>
    <source>
        <strain evidence="22">I ESC-2004</strain>
    </source>
</reference>
<evidence type="ECO:0000256" key="10">
    <source>
        <dbReference type="ARBA" id="ARBA00022927"/>
    </source>
</evidence>
<dbReference type="EnsemblMetazoa" id="CapteT197678">
    <property type="protein sequence ID" value="CapteP197678"/>
    <property type="gene ID" value="CapteG197678"/>
</dbReference>
<keyword evidence="13" id="KW-0333">Golgi apparatus</keyword>
<dbReference type="GO" id="GO:0000139">
    <property type="term" value="C:Golgi membrane"/>
    <property type="evidence" value="ECO:0007669"/>
    <property type="project" value="UniProtKB-SubCell"/>
</dbReference>
<name>R7VHI3_CAPTE</name>
<comment type="similarity">
    <text evidence="5">Belongs to the ATG27 family.</text>
</comment>
<keyword evidence="22" id="KW-1185">Reference proteome</keyword>
<keyword evidence="7" id="KW-0813">Transport</keyword>
<dbReference type="GO" id="GO:0015031">
    <property type="term" value="P:protein transport"/>
    <property type="evidence" value="ECO:0007669"/>
    <property type="project" value="UniProtKB-KW"/>
</dbReference>
<dbReference type="GO" id="GO:0031966">
    <property type="term" value="C:mitochondrial membrane"/>
    <property type="evidence" value="ECO:0007669"/>
    <property type="project" value="UniProtKB-SubCell"/>
</dbReference>
<dbReference type="GO" id="GO:0010008">
    <property type="term" value="C:endosome membrane"/>
    <property type="evidence" value="ECO:0007669"/>
    <property type="project" value="UniProtKB-SubCell"/>
</dbReference>
<evidence type="ECO:0000256" key="17">
    <source>
        <dbReference type="ARBA" id="ARBA00023329"/>
    </source>
</evidence>
<evidence type="ECO:0000256" key="12">
    <source>
        <dbReference type="ARBA" id="ARBA00023006"/>
    </source>
</evidence>
<accession>R7VHI3</accession>
<evidence type="ECO:0000256" key="9">
    <source>
        <dbReference type="ARBA" id="ARBA00022729"/>
    </source>
</evidence>
<evidence type="ECO:0000256" key="3">
    <source>
        <dbReference type="ARBA" id="ARBA00004394"/>
    </source>
</evidence>
<dbReference type="InterPro" id="IPR018939">
    <property type="entry name" value="Autophagy-rel_prot_27"/>
</dbReference>
<evidence type="ECO:0000256" key="13">
    <source>
        <dbReference type="ARBA" id="ARBA00023034"/>
    </source>
</evidence>
<keyword evidence="15 18" id="KW-0472">Membrane</keyword>
<dbReference type="EMBL" id="KB292163">
    <property type="protein sequence ID" value="ELU18037.1"/>
    <property type="molecule type" value="Genomic_DNA"/>
</dbReference>
<dbReference type="GO" id="GO:0005802">
    <property type="term" value="C:trans-Golgi network"/>
    <property type="evidence" value="ECO:0007669"/>
    <property type="project" value="TreeGrafter"/>
</dbReference>
<comment type="subcellular location">
    <subcellularLocation>
        <location evidence="2">Cytoplasmic vesicle membrane</location>
        <topology evidence="2">Single-pass type I membrane protein</topology>
    </subcellularLocation>
    <subcellularLocation>
        <location evidence="3">Golgi apparatus membrane</location>
    </subcellularLocation>
    <subcellularLocation>
        <location evidence="1">Mitochondrion membrane</location>
        <topology evidence="1">Single-pass membrane protein</topology>
    </subcellularLocation>
    <subcellularLocation>
        <location evidence="4">Preautophagosomal structure membrane</location>
        <topology evidence="4">Single-pass type I membrane protein</topology>
    </subcellularLocation>
</comment>
<evidence type="ECO:0000256" key="14">
    <source>
        <dbReference type="ARBA" id="ARBA00023128"/>
    </source>
</evidence>
<keyword evidence="12" id="KW-0072">Autophagy</keyword>
<dbReference type="GO" id="GO:0034045">
    <property type="term" value="C:phagophore assembly site membrane"/>
    <property type="evidence" value="ECO:0007669"/>
    <property type="project" value="UniProtKB-SubCell"/>
</dbReference>
<evidence type="ECO:0000256" key="8">
    <source>
        <dbReference type="ARBA" id="ARBA00022692"/>
    </source>
</evidence>
<evidence type="ECO:0000256" key="2">
    <source>
        <dbReference type="ARBA" id="ARBA00004358"/>
    </source>
</evidence>
<evidence type="ECO:0000256" key="18">
    <source>
        <dbReference type="SAM" id="Phobius"/>
    </source>
</evidence>
<dbReference type="InterPro" id="IPR044865">
    <property type="entry name" value="MRH_dom"/>
</dbReference>
<evidence type="ECO:0000256" key="4">
    <source>
        <dbReference type="ARBA" id="ARBA00004472"/>
    </source>
</evidence>
<feature type="transmembrane region" description="Helical" evidence="18">
    <location>
        <begin position="172"/>
        <end position="194"/>
    </location>
</feature>
<dbReference type="PANTHER" id="PTHR15071:SF0">
    <property type="entry name" value="MANNOSE 6-PHOSPHATE RECEPTOR-LIKE PROTEIN 1"/>
    <property type="match status" value="1"/>
</dbReference>
<evidence type="ECO:0000256" key="15">
    <source>
        <dbReference type="ARBA" id="ARBA00023136"/>
    </source>
</evidence>
<evidence type="ECO:0000256" key="7">
    <source>
        <dbReference type="ARBA" id="ARBA00022448"/>
    </source>
</evidence>
<keyword evidence="10" id="KW-0653">Protein transport</keyword>